<dbReference type="GO" id="GO:0006508">
    <property type="term" value="P:proteolysis"/>
    <property type="evidence" value="ECO:0007669"/>
    <property type="project" value="UniProtKB-KW"/>
</dbReference>
<dbReference type="GO" id="GO:0008237">
    <property type="term" value="F:metallopeptidase activity"/>
    <property type="evidence" value="ECO:0007669"/>
    <property type="project" value="UniProtKB-KW"/>
</dbReference>
<evidence type="ECO:0000256" key="6">
    <source>
        <dbReference type="RuleBase" id="RU003797"/>
    </source>
</evidence>
<dbReference type="PANTHER" id="PTHR30471">
    <property type="entry name" value="DNA REPAIR PROTEIN RADC"/>
    <property type="match status" value="1"/>
</dbReference>
<comment type="similarity">
    <text evidence="6">Belongs to the UPF0758 family.</text>
</comment>
<dbReference type="RefSeq" id="WP_051254471.1">
    <property type="nucleotide sequence ID" value="NZ_AP019823.1"/>
</dbReference>
<evidence type="ECO:0000256" key="5">
    <source>
        <dbReference type="ARBA" id="ARBA00023049"/>
    </source>
</evidence>
<evidence type="ECO:0000313" key="8">
    <source>
        <dbReference type="EMBL" id="BBM39561.1"/>
    </source>
</evidence>
<dbReference type="CDD" id="cd08071">
    <property type="entry name" value="MPN_DUF2466"/>
    <property type="match status" value="1"/>
</dbReference>
<dbReference type="InterPro" id="IPR025657">
    <property type="entry name" value="RadC_JAB"/>
</dbReference>
<evidence type="ECO:0000313" key="9">
    <source>
        <dbReference type="Proteomes" id="UP000321892"/>
    </source>
</evidence>
<dbReference type="NCBIfam" id="TIGR00608">
    <property type="entry name" value="radc"/>
    <property type="match status" value="1"/>
</dbReference>
<keyword evidence="5" id="KW-0482">Metalloprotease</keyword>
<dbReference type="KEGG" id="lhf:JCM16775_2289"/>
<evidence type="ECO:0000256" key="2">
    <source>
        <dbReference type="ARBA" id="ARBA00022723"/>
    </source>
</evidence>
<keyword evidence="4" id="KW-0862">Zinc</keyword>
<reference evidence="8 9" key="1">
    <citation type="submission" date="2019-07" db="EMBL/GenBank/DDBJ databases">
        <title>Complete Genome Sequence of Leptotrichia hofstadii Strain JCM16775.</title>
        <authorList>
            <person name="Watanabe S."/>
            <person name="Cui L."/>
        </authorList>
    </citation>
    <scope>NUCLEOTIDE SEQUENCE [LARGE SCALE GENOMIC DNA]</scope>
    <source>
        <strain evidence="8 9">JCM16775</strain>
    </source>
</reference>
<dbReference type="NCBIfam" id="NF000642">
    <property type="entry name" value="PRK00024.1"/>
    <property type="match status" value="1"/>
</dbReference>
<dbReference type="Pfam" id="PF04002">
    <property type="entry name" value="RadC"/>
    <property type="match status" value="1"/>
</dbReference>
<dbReference type="EMBL" id="AP019823">
    <property type="protein sequence ID" value="BBM39561.1"/>
    <property type="molecule type" value="Genomic_DNA"/>
</dbReference>
<keyword evidence="2" id="KW-0479">Metal-binding</keyword>
<evidence type="ECO:0000256" key="3">
    <source>
        <dbReference type="ARBA" id="ARBA00022801"/>
    </source>
</evidence>
<sequence>MIGDNRELILGPELAEEQEKGHRERLRQRFLSTGAKGFLDYELLELLLTYTVIRKNCRGIAKNLLKKYGDLYTLLKQPEEELRKNKYITERTIVFLKLLFEIIENGLYKKVHNKKITLSSNVKLMNYLEYSLLKRDIEVFKVLFLNTQNELLKEEELFRGTIDRSTVYIRELIKKILEYNAKSVILVHNHPAGSLRPSDSDIRLTKKVKEVFESLEIRLLDHLIISEKGYFSFLEGGIL</sequence>
<name>A0A510JMC8_9FUSO</name>
<dbReference type="PROSITE" id="PS50249">
    <property type="entry name" value="MPN"/>
    <property type="match status" value="1"/>
</dbReference>
<dbReference type="SUPFAM" id="SSF102712">
    <property type="entry name" value="JAB1/MPN domain"/>
    <property type="match status" value="1"/>
</dbReference>
<gene>
    <name evidence="8" type="ORF">JCM16775_2289</name>
</gene>
<dbReference type="Gene3D" id="3.40.140.10">
    <property type="entry name" value="Cytidine Deaminase, domain 2"/>
    <property type="match status" value="1"/>
</dbReference>
<dbReference type="PANTHER" id="PTHR30471:SF3">
    <property type="entry name" value="UPF0758 PROTEIN YEES-RELATED"/>
    <property type="match status" value="1"/>
</dbReference>
<dbReference type="Proteomes" id="UP000321892">
    <property type="component" value="Chromosome"/>
</dbReference>
<evidence type="ECO:0000256" key="1">
    <source>
        <dbReference type="ARBA" id="ARBA00022670"/>
    </source>
</evidence>
<evidence type="ECO:0000256" key="4">
    <source>
        <dbReference type="ARBA" id="ARBA00022833"/>
    </source>
</evidence>
<organism evidence="8 9">
    <name type="scientific">Leptotrichia hofstadii</name>
    <dbReference type="NCBI Taxonomy" id="157688"/>
    <lineage>
        <taxon>Bacteria</taxon>
        <taxon>Fusobacteriati</taxon>
        <taxon>Fusobacteriota</taxon>
        <taxon>Fusobacteriia</taxon>
        <taxon>Fusobacteriales</taxon>
        <taxon>Leptotrichiaceae</taxon>
        <taxon>Leptotrichia</taxon>
    </lineage>
</organism>
<keyword evidence="9" id="KW-1185">Reference proteome</keyword>
<dbReference type="GO" id="GO:0046872">
    <property type="term" value="F:metal ion binding"/>
    <property type="evidence" value="ECO:0007669"/>
    <property type="project" value="UniProtKB-KW"/>
</dbReference>
<proteinExistence type="inferred from homology"/>
<feature type="domain" description="MPN" evidence="7">
    <location>
        <begin position="117"/>
        <end position="239"/>
    </location>
</feature>
<dbReference type="AlphaFoldDB" id="A0A510JMC8"/>
<keyword evidence="3" id="KW-0378">Hydrolase</keyword>
<evidence type="ECO:0000259" key="7">
    <source>
        <dbReference type="PROSITE" id="PS50249"/>
    </source>
</evidence>
<protein>
    <submittedName>
        <fullName evidence="8">DNA repair protein RadC</fullName>
    </submittedName>
</protein>
<accession>A0A510JMC8</accession>
<dbReference type="InterPro" id="IPR001405">
    <property type="entry name" value="UPF0758"/>
</dbReference>
<keyword evidence="1" id="KW-0645">Protease</keyword>
<dbReference type="OrthoDB" id="9804482at2"/>
<dbReference type="InterPro" id="IPR037518">
    <property type="entry name" value="MPN"/>
</dbReference>